<dbReference type="InterPro" id="IPR050131">
    <property type="entry name" value="Peptidase_S8_subtilisin-like"/>
</dbReference>
<dbReference type="InterPro" id="IPR023827">
    <property type="entry name" value="Peptidase_S8_Asp-AS"/>
</dbReference>
<proteinExistence type="inferred from homology"/>
<dbReference type="Pfam" id="PF00082">
    <property type="entry name" value="Peptidase_S8"/>
    <property type="match status" value="1"/>
</dbReference>
<keyword evidence="10" id="KW-1185">Reference proteome</keyword>
<name>A0A562WAZ1_9ACTN</name>
<dbReference type="GO" id="GO:0004252">
    <property type="term" value="F:serine-type endopeptidase activity"/>
    <property type="evidence" value="ECO:0007669"/>
    <property type="project" value="UniProtKB-UniRule"/>
</dbReference>
<dbReference type="AlphaFoldDB" id="A0A562WAZ1"/>
<dbReference type="InterPro" id="IPR015500">
    <property type="entry name" value="Peptidase_S8_subtilisin-rel"/>
</dbReference>
<protein>
    <submittedName>
        <fullName evidence="9">Subtilase family protein</fullName>
    </submittedName>
</protein>
<gene>
    <name evidence="9" type="ORF">JD81_00772</name>
</gene>
<evidence type="ECO:0000256" key="2">
    <source>
        <dbReference type="ARBA" id="ARBA00022670"/>
    </source>
</evidence>
<evidence type="ECO:0000256" key="4">
    <source>
        <dbReference type="ARBA" id="ARBA00022825"/>
    </source>
</evidence>
<evidence type="ECO:0000256" key="3">
    <source>
        <dbReference type="ARBA" id="ARBA00022801"/>
    </source>
</evidence>
<evidence type="ECO:0000313" key="9">
    <source>
        <dbReference type="EMBL" id="TWJ27285.1"/>
    </source>
</evidence>
<dbReference type="PANTHER" id="PTHR43806">
    <property type="entry name" value="PEPTIDASE S8"/>
    <property type="match status" value="1"/>
</dbReference>
<dbReference type="PROSITE" id="PS00138">
    <property type="entry name" value="SUBTILASE_SER"/>
    <property type="match status" value="1"/>
</dbReference>
<comment type="similarity">
    <text evidence="1 6 7">Belongs to the peptidase S8 family.</text>
</comment>
<feature type="active site" description="Charge relay system" evidence="5 6">
    <location>
        <position position="237"/>
    </location>
</feature>
<feature type="active site" description="Charge relay system" evidence="5 6">
    <location>
        <position position="444"/>
    </location>
</feature>
<keyword evidence="3 6" id="KW-0378">Hydrolase</keyword>
<dbReference type="InterPro" id="IPR022398">
    <property type="entry name" value="Peptidase_S8_His-AS"/>
</dbReference>
<dbReference type="PROSITE" id="PS00137">
    <property type="entry name" value="SUBTILASE_HIS"/>
    <property type="match status" value="1"/>
</dbReference>
<dbReference type="GO" id="GO:0006508">
    <property type="term" value="P:proteolysis"/>
    <property type="evidence" value="ECO:0007669"/>
    <property type="project" value="UniProtKB-KW"/>
</dbReference>
<evidence type="ECO:0000256" key="5">
    <source>
        <dbReference type="PIRSR" id="PIRSR615500-1"/>
    </source>
</evidence>
<dbReference type="PANTHER" id="PTHR43806:SF11">
    <property type="entry name" value="CEREVISIN-RELATED"/>
    <property type="match status" value="1"/>
</dbReference>
<dbReference type="RefSeq" id="WP_232624917.1">
    <property type="nucleotide sequence ID" value="NZ_AP023438.1"/>
</dbReference>
<dbReference type="PROSITE" id="PS00136">
    <property type="entry name" value="SUBTILASE_ASP"/>
    <property type="match status" value="1"/>
</dbReference>
<dbReference type="Proteomes" id="UP000319728">
    <property type="component" value="Unassembled WGS sequence"/>
</dbReference>
<evidence type="ECO:0000256" key="1">
    <source>
        <dbReference type="ARBA" id="ARBA00011073"/>
    </source>
</evidence>
<dbReference type="InterPro" id="IPR000209">
    <property type="entry name" value="Peptidase_S8/S53_dom"/>
</dbReference>
<keyword evidence="4 6" id="KW-0720">Serine protease</keyword>
<comment type="caution">
    <text evidence="9">The sequence shown here is derived from an EMBL/GenBank/DDBJ whole genome shotgun (WGS) entry which is preliminary data.</text>
</comment>
<dbReference type="Gene3D" id="3.40.50.200">
    <property type="entry name" value="Peptidase S8/S53 domain"/>
    <property type="match status" value="1"/>
</dbReference>
<organism evidence="9 10">
    <name type="scientific">Micromonospora sagamiensis</name>
    <dbReference type="NCBI Taxonomy" id="47875"/>
    <lineage>
        <taxon>Bacteria</taxon>
        <taxon>Bacillati</taxon>
        <taxon>Actinomycetota</taxon>
        <taxon>Actinomycetes</taxon>
        <taxon>Micromonosporales</taxon>
        <taxon>Micromonosporaceae</taxon>
        <taxon>Micromonospora</taxon>
    </lineage>
</organism>
<feature type="domain" description="Peptidase S8/S53" evidence="8">
    <location>
        <begin position="228"/>
        <end position="491"/>
    </location>
</feature>
<evidence type="ECO:0000313" key="10">
    <source>
        <dbReference type="Proteomes" id="UP000319728"/>
    </source>
</evidence>
<reference evidence="9 10" key="1">
    <citation type="submission" date="2019-07" db="EMBL/GenBank/DDBJ databases">
        <title>R&amp;d 2014.</title>
        <authorList>
            <person name="Klenk H.-P."/>
        </authorList>
    </citation>
    <scope>NUCLEOTIDE SEQUENCE [LARGE SCALE GENOMIC DNA]</scope>
    <source>
        <strain evidence="9 10">DSM 43912</strain>
    </source>
</reference>
<evidence type="ECO:0000256" key="6">
    <source>
        <dbReference type="PROSITE-ProRule" id="PRU01240"/>
    </source>
</evidence>
<dbReference type="PRINTS" id="PR00723">
    <property type="entry name" value="SUBTILISIN"/>
</dbReference>
<accession>A0A562WAZ1</accession>
<dbReference type="PROSITE" id="PS51892">
    <property type="entry name" value="SUBTILASE"/>
    <property type="match status" value="1"/>
</dbReference>
<sequence length="1110" mass="115518">MPRTRKSVGVGLVLGLLLGAATAVPASSAPAAIAPGPTVSPATAPAPTTGAGRPVTVTLLTGDRVTVTGGDSISVRPGPGRAGMTFVTRRTGDHLSVLPRDAVHLVRSGRVDQRLFDVTELVSAGYDDDRRDTLPLLLRYRGGADRKAPVAGTRVTRDLPAIGGAAVQATKDRAAAVWTALTTGTAGNRVDTAGGVDRIWLDGRRQVVLDRSVAQIGAPEAHRDGWTGRGVRVAVLDTGVDATHPDLAGRVAESRNFTEATDGDDTVGHGTHVASIIGGSGAAAGGRYRGVAPDATLLSGKVCESQFCTESAILAGMQWATVEQRAAVVNLSLGGQDTPQVDPLEEAVGKLTAQTGALFVIAAGNDGSDASVGSPGSADAALTVGAVDRADDLAEFSSRGPRPYDEGIKPDITAPGVDIVAARAAKGQIGDPVGERHVSLSGTSMATPHVAGAVALLAQQRPGADAGALKALLMASARAHPEQTVFAQGAGRVDVAAAVDQRITSDPPSVSFGRTTWPHHDDTPVARTVAYHNTGGSPVTLHLTLAVTGPDGEPAPAGMFRLGADRVTVPAGGRTEVTVSADTSVAGPDGYYTGRLVARSDAGTVATPLAVHREVESYQLTVEVLDDTGARANDHFTQLYGLDQRYSQELHGAGEVSSVRVPKGRYGLASAVFADGRGFAVLAQPELTLDRDTRITVDARRTGPVRMTVPEASAVPAMVDVTVHFNADQGSYGFGVGGDDFTGVRTGRVGGSTSAKRFLSSVSSQWVHGEAEVSPYLYALSETFGGTVPTGFVRDYHRRDLAAVHQRFHGDPAVEADRVVFPRQEGVSFATAVGLPTDLPGSRVEYLNAAAGLRWWSLLETGERTDHGWLENSTTYFSEPVAYRAGRSHRDEWNGAPFGPALPRSTEGIARYGDTLVVDVPVHADAHGHGGYSMTDTERTVLYRDGKLVGESPYAGSGMFVVPPEPAEYRLEVSAARGFTDLSTEVTASWTFRSGNVPGDAPVGQPAMAVRFAPRLDDTGTAPAGRPWTIPVTVDRQPGAPAATVTALTVDVSYDGGASWQPTRLRKQGAGWVAAVRHPSGPGWVSLRASATGSDGSLVTQRITQAYRLG</sequence>
<dbReference type="SUPFAM" id="SSF52743">
    <property type="entry name" value="Subtilisin-like"/>
    <property type="match status" value="1"/>
</dbReference>
<dbReference type="InterPro" id="IPR023828">
    <property type="entry name" value="Peptidase_S8_Ser-AS"/>
</dbReference>
<dbReference type="InterPro" id="IPR036852">
    <property type="entry name" value="Peptidase_S8/S53_dom_sf"/>
</dbReference>
<feature type="active site" description="Charge relay system" evidence="5 6">
    <location>
        <position position="269"/>
    </location>
</feature>
<evidence type="ECO:0000256" key="7">
    <source>
        <dbReference type="RuleBase" id="RU003355"/>
    </source>
</evidence>
<dbReference type="EMBL" id="VLLP01000001">
    <property type="protein sequence ID" value="TWJ27285.1"/>
    <property type="molecule type" value="Genomic_DNA"/>
</dbReference>
<keyword evidence="2 6" id="KW-0645">Protease</keyword>
<evidence type="ECO:0000259" key="8">
    <source>
        <dbReference type="Pfam" id="PF00082"/>
    </source>
</evidence>